<dbReference type="FunFam" id="3.40.50.300:FF:001797">
    <property type="entry name" value="ABC transporter, putative"/>
    <property type="match status" value="1"/>
</dbReference>
<comment type="similarity">
    <text evidence="2">Belongs to the ABC transporter superfamily. ABCB family. Multidrug resistance exporter (TC 3.A.1.201) subfamily.</text>
</comment>
<dbReference type="Proteomes" id="UP000243723">
    <property type="component" value="Unassembled WGS sequence"/>
</dbReference>
<dbReference type="SMART" id="SM00382">
    <property type="entry name" value="AAA"/>
    <property type="match status" value="2"/>
</dbReference>
<dbReference type="Gene3D" id="1.20.1560.10">
    <property type="entry name" value="ABC transporter type 1, transmembrane domain"/>
    <property type="match status" value="2"/>
</dbReference>
<feature type="transmembrane region" description="Helical" evidence="10">
    <location>
        <begin position="863"/>
        <end position="883"/>
    </location>
</feature>
<dbReference type="PANTHER" id="PTHR43394:SF27">
    <property type="entry name" value="ATP-DEPENDENT TRANSLOCASE ABCB1-LIKE"/>
    <property type="match status" value="1"/>
</dbReference>
<comment type="subcellular location">
    <subcellularLocation>
        <location evidence="1">Membrane</location>
        <topology evidence="1">Multi-pass membrane protein</topology>
    </subcellularLocation>
</comment>
<evidence type="ECO:0000256" key="7">
    <source>
        <dbReference type="ARBA" id="ARBA00022989"/>
    </source>
</evidence>
<organism evidence="13 14">
    <name type="scientific">Elsinoe australis</name>
    <dbReference type="NCBI Taxonomy" id="40998"/>
    <lineage>
        <taxon>Eukaryota</taxon>
        <taxon>Fungi</taxon>
        <taxon>Dikarya</taxon>
        <taxon>Ascomycota</taxon>
        <taxon>Pezizomycotina</taxon>
        <taxon>Dothideomycetes</taxon>
        <taxon>Dothideomycetidae</taxon>
        <taxon>Myriangiales</taxon>
        <taxon>Elsinoaceae</taxon>
        <taxon>Elsinoe</taxon>
    </lineage>
</organism>
<feature type="transmembrane region" description="Helical" evidence="10">
    <location>
        <begin position="232"/>
        <end position="252"/>
    </location>
</feature>
<dbReference type="GO" id="GO:0005524">
    <property type="term" value="F:ATP binding"/>
    <property type="evidence" value="ECO:0007669"/>
    <property type="project" value="UniProtKB-KW"/>
</dbReference>
<feature type="domain" description="ABC transmembrane type-1" evidence="12">
    <location>
        <begin position="87"/>
        <end position="374"/>
    </location>
</feature>
<dbReference type="InterPro" id="IPR027417">
    <property type="entry name" value="P-loop_NTPase"/>
</dbReference>
<evidence type="ECO:0000256" key="8">
    <source>
        <dbReference type="ARBA" id="ARBA00023136"/>
    </source>
</evidence>
<dbReference type="InterPro" id="IPR011527">
    <property type="entry name" value="ABC1_TM_dom"/>
</dbReference>
<dbReference type="GO" id="GO:0090374">
    <property type="term" value="P:oligopeptide export from mitochondrion"/>
    <property type="evidence" value="ECO:0007669"/>
    <property type="project" value="TreeGrafter"/>
</dbReference>
<dbReference type="PROSITE" id="PS50929">
    <property type="entry name" value="ABC_TM1F"/>
    <property type="match status" value="2"/>
</dbReference>
<dbReference type="Pfam" id="PF00664">
    <property type="entry name" value="ABC_membrane"/>
    <property type="match status" value="2"/>
</dbReference>
<keyword evidence="6" id="KW-0067">ATP-binding</keyword>
<feature type="region of interest" description="Disordered" evidence="9">
    <location>
        <begin position="22"/>
        <end position="65"/>
    </location>
</feature>
<evidence type="ECO:0000256" key="2">
    <source>
        <dbReference type="ARBA" id="ARBA00007577"/>
    </source>
</evidence>
<dbReference type="SUPFAM" id="SSF90123">
    <property type="entry name" value="ABC transporter transmembrane region"/>
    <property type="match status" value="2"/>
</dbReference>
<dbReference type="InterPro" id="IPR036640">
    <property type="entry name" value="ABC1_TM_sf"/>
</dbReference>
<reference evidence="13 14" key="1">
    <citation type="submission" date="2017-05" db="EMBL/GenBank/DDBJ databases">
        <title>Draft genome sequence of Elsinoe australis.</title>
        <authorList>
            <person name="Cheng Q."/>
        </authorList>
    </citation>
    <scope>NUCLEOTIDE SEQUENCE [LARGE SCALE GENOMIC DNA]</scope>
    <source>
        <strain evidence="13 14">NL1</strain>
    </source>
</reference>
<evidence type="ECO:0000256" key="9">
    <source>
        <dbReference type="SAM" id="MobiDB-lite"/>
    </source>
</evidence>
<evidence type="ECO:0000313" key="14">
    <source>
        <dbReference type="Proteomes" id="UP000243723"/>
    </source>
</evidence>
<evidence type="ECO:0000259" key="11">
    <source>
        <dbReference type="PROSITE" id="PS50893"/>
    </source>
</evidence>
<feature type="domain" description="ABC transporter" evidence="11">
    <location>
        <begin position="1042"/>
        <end position="1279"/>
    </location>
</feature>
<dbReference type="Pfam" id="PF00005">
    <property type="entry name" value="ABC_tran"/>
    <property type="match status" value="2"/>
</dbReference>
<sequence length="1289" mass="140219">MGKHNGTDHELMAIHQRGHGLPGGRLAFPEDAQESTQLREESPSLSRSDQSIVETSHDGDKPTPPQGLSNYFRIFTFCDRIDIALYIVGIAASIGSGITLPLMAVLFGEFTTTFTQSTSSDSFRSEVNAQVLLLLYLFIGRLVLTYVANLSVSLAALRITRVIRKRLLESTLRQEVWYFDGVRNVSIASQVTTSGDRINQGIADRLASIVQALAMFIAAFVTAFTITWKLTLITACVVPAALISLGVGVAFANKQETRITKIYSGASVLAEESLGSIRTIFAFWAQGKILEQYNDFLAAARVQGNRKSPNSGTIACLQQLFPLAGTALAFWQGFQFYKRGEIEGAGTILSVVLLVTIGSSGMLQVLPHLEPVVNASTAATELFELMSRQSKLDPLSTHGLEPNQCAGNITFRQVDFAYPARPGVQVLRACDLSIPAGKTTAIVGASGCGKSTLVALLEQWYVAQSGQIFLDDKPLGLYNTKWLRSNIRLVQQESVLFRGSVFENVARGFVDAQRSLPVEEQIRLVKQTCKFSNAHDFIEALPDKYNTQVGQGASMFSGGQKQRIAIARSIISDPKVLLLDEATSALDPKAELAVQDALRKVSENKTTLVIAHKISTIRNADSIAVMSNGRIVEQGTHVELLQNAGQYAALVRAQDLGKVRDDNDTEKRIEKDSHRPAQVHEKAGESVERADLQSLYADKSLLSCLRILLKEQNELYGLFALAVSASAVAGGAFPAQSLLFAQLIGVFTLSIDEGERRANFFAIMLFMVALVNGASYFVLGYVSNLISQTSTQRYRSEILKLLLGQDLHFFDKPENSSGALVSKLTSIPAALQDLMSLTMFLILMLLFNLVASSTLAIAYGWKLGLIIVFTGMPILVGCGYARFRFERDLEKKNSEKFAASAALAHEAVTNIRTVASMTMETQVLDAYGAMLDDIAKLTIRSSAWTIFGLALSQSLELLLLALGFWYGAGLLASGEYDVTQFFVCFLAVFFGGQAAGQIFGYSMTLTAARSAVNYILKLRLLEPVVKDDITHAQDGPGDDCVISAEEVNFTYDQRRSVRVLKDFNIEILPGSHIACVGPSGCGKSTLVSLLERLYDPTTGAIKLNGHNVKNLSLRLCRATMSLVQQEPTLLEGSIRQNICLGLDIDPPDEEILKACQQANILDLITSLPQGLATRCGSKGLQFSGGQRQRIALARALIRKPQILLLDEATSALDTSSEREVQKSLDDASAGRTTVAIAHRLSTIRHADRIFVLEHGEIVEQGTHVELRRLGGTYDGMCLAQTLDGGGGAE</sequence>
<dbReference type="GO" id="GO:0015421">
    <property type="term" value="F:ABC-type oligopeptide transporter activity"/>
    <property type="evidence" value="ECO:0007669"/>
    <property type="project" value="TreeGrafter"/>
</dbReference>
<keyword evidence="8 10" id="KW-0472">Membrane</keyword>
<dbReference type="EMBL" id="NHZQ01000236">
    <property type="protein sequence ID" value="PSK46146.1"/>
    <property type="molecule type" value="Genomic_DNA"/>
</dbReference>
<keyword evidence="3" id="KW-0813">Transport</keyword>
<evidence type="ECO:0000313" key="13">
    <source>
        <dbReference type="EMBL" id="PSK46146.1"/>
    </source>
</evidence>
<dbReference type="PROSITE" id="PS50893">
    <property type="entry name" value="ABC_TRANSPORTER_2"/>
    <property type="match status" value="2"/>
</dbReference>
<dbReference type="FunFam" id="3.40.50.300:FF:000967">
    <property type="entry name" value="ABC multidrug transporter mdr4"/>
    <property type="match status" value="1"/>
</dbReference>
<gene>
    <name evidence="13" type="ORF">B9Z65_5114</name>
</gene>
<dbReference type="GO" id="GO:0016887">
    <property type="term" value="F:ATP hydrolysis activity"/>
    <property type="evidence" value="ECO:0007669"/>
    <property type="project" value="InterPro"/>
</dbReference>
<name>A0A2P7ZD51_9PEZI</name>
<dbReference type="FunFam" id="1.20.1560.10:FF:000057">
    <property type="entry name" value="ABC multidrug transporter SitT"/>
    <property type="match status" value="1"/>
</dbReference>
<dbReference type="GO" id="GO:0005743">
    <property type="term" value="C:mitochondrial inner membrane"/>
    <property type="evidence" value="ECO:0007669"/>
    <property type="project" value="TreeGrafter"/>
</dbReference>
<dbReference type="CDD" id="cd18578">
    <property type="entry name" value="ABC_6TM_Pgp_ABCB1_D2_like"/>
    <property type="match status" value="1"/>
</dbReference>
<dbReference type="PROSITE" id="PS00211">
    <property type="entry name" value="ABC_TRANSPORTER_1"/>
    <property type="match status" value="2"/>
</dbReference>
<feature type="transmembrane region" description="Helical" evidence="10">
    <location>
        <begin position="978"/>
        <end position="999"/>
    </location>
</feature>
<keyword evidence="14" id="KW-1185">Reference proteome</keyword>
<dbReference type="SUPFAM" id="SSF52540">
    <property type="entry name" value="P-loop containing nucleoside triphosphate hydrolases"/>
    <property type="match status" value="2"/>
</dbReference>
<evidence type="ECO:0000256" key="1">
    <source>
        <dbReference type="ARBA" id="ARBA00004141"/>
    </source>
</evidence>
<feature type="transmembrane region" description="Helical" evidence="10">
    <location>
        <begin position="715"/>
        <end position="740"/>
    </location>
</feature>
<evidence type="ECO:0000256" key="10">
    <source>
        <dbReference type="SAM" id="Phobius"/>
    </source>
</evidence>
<feature type="transmembrane region" description="Helical" evidence="10">
    <location>
        <begin position="206"/>
        <end position="226"/>
    </location>
</feature>
<feature type="transmembrane region" description="Helical" evidence="10">
    <location>
        <begin position="83"/>
        <end position="107"/>
    </location>
</feature>
<feature type="region of interest" description="Disordered" evidence="9">
    <location>
        <begin position="661"/>
        <end position="683"/>
    </location>
</feature>
<keyword evidence="5" id="KW-0547">Nucleotide-binding</keyword>
<protein>
    <submittedName>
        <fullName evidence="13">Leptomycin B resistance protein pmd1</fullName>
    </submittedName>
</protein>
<feature type="transmembrane region" description="Helical" evidence="10">
    <location>
        <begin position="944"/>
        <end position="966"/>
    </location>
</feature>
<proteinExistence type="inferred from homology"/>
<feature type="domain" description="ABC transmembrane type-1" evidence="12">
    <location>
        <begin position="720"/>
        <end position="1007"/>
    </location>
</feature>
<keyword evidence="4 10" id="KW-0812">Transmembrane</keyword>
<evidence type="ECO:0000256" key="3">
    <source>
        <dbReference type="ARBA" id="ARBA00022448"/>
    </source>
</evidence>
<dbReference type="OrthoDB" id="6500128at2759"/>
<evidence type="ECO:0000256" key="6">
    <source>
        <dbReference type="ARBA" id="ARBA00022840"/>
    </source>
</evidence>
<feature type="transmembrane region" description="Helical" evidence="10">
    <location>
        <begin position="834"/>
        <end position="857"/>
    </location>
</feature>
<feature type="transmembrane region" description="Helical" evidence="10">
    <location>
        <begin position="760"/>
        <end position="786"/>
    </location>
</feature>
<accession>A0A2P7ZD51</accession>
<dbReference type="PANTHER" id="PTHR43394">
    <property type="entry name" value="ATP-DEPENDENT PERMEASE MDL1, MITOCHONDRIAL"/>
    <property type="match status" value="1"/>
</dbReference>
<feature type="transmembrane region" description="Helical" evidence="10">
    <location>
        <begin position="127"/>
        <end position="157"/>
    </location>
</feature>
<evidence type="ECO:0000256" key="5">
    <source>
        <dbReference type="ARBA" id="ARBA00022741"/>
    </source>
</evidence>
<dbReference type="InterPro" id="IPR039421">
    <property type="entry name" value="Type_1_exporter"/>
</dbReference>
<feature type="compositionally biased region" description="Polar residues" evidence="9">
    <location>
        <begin position="43"/>
        <end position="54"/>
    </location>
</feature>
<evidence type="ECO:0000256" key="4">
    <source>
        <dbReference type="ARBA" id="ARBA00022692"/>
    </source>
</evidence>
<dbReference type="CDD" id="cd18577">
    <property type="entry name" value="ABC_6TM_Pgp_ABCB1_D1_like"/>
    <property type="match status" value="1"/>
</dbReference>
<dbReference type="STRING" id="40998.A0A2P7ZD51"/>
<evidence type="ECO:0000259" key="12">
    <source>
        <dbReference type="PROSITE" id="PS50929"/>
    </source>
</evidence>
<comment type="caution">
    <text evidence="13">The sequence shown here is derived from an EMBL/GenBank/DDBJ whole genome shotgun (WGS) entry which is preliminary data.</text>
</comment>
<dbReference type="InterPro" id="IPR003439">
    <property type="entry name" value="ABC_transporter-like_ATP-bd"/>
</dbReference>
<dbReference type="InterPro" id="IPR003593">
    <property type="entry name" value="AAA+_ATPase"/>
</dbReference>
<dbReference type="Gene3D" id="3.40.50.300">
    <property type="entry name" value="P-loop containing nucleotide triphosphate hydrolases"/>
    <property type="match status" value="2"/>
</dbReference>
<dbReference type="InterPro" id="IPR017871">
    <property type="entry name" value="ABC_transporter-like_CS"/>
</dbReference>
<feature type="domain" description="ABC transporter" evidence="11">
    <location>
        <begin position="411"/>
        <end position="653"/>
    </location>
</feature>
<keyword evidence="7 10" id="KW-1133">Transmembrane helix</keyword>